<dbReference type="Gene3D" id="1.10.287.1080">
    <property type="entry name" value="MazG-like"/>
    <property type="match status" value="1"/>
</dbReference>
<proteinExistence type="inferred from homology"/>
<comment type="pathway">
    <text evidence="2">Amino-acid biosynthesis; L-histidine biosynthesis; L-histidine from 5-phospho-alpha-D-ribose 1-diphosphate: step 2/9.</text>
</comment>
<protein>
    <recommendedName>
        <fullName evidence="4">phosphoribosyl-ATP diphosphatase</fullName>
        <ecNumber evidence="4">3.6.1.31</ecNumber>
    </recommendedName>
</protein>
<gene>
    <name evidence="10" type="primary">hisI</name>
    <name evidence="10" type="ORF">magtdc_49</name>
</gene>
<evidence type="ECO:0000256" key="5">
    <source>
        <dbReference type="ARBA" id="ARBA00022605"/>
    </source>
</evidence>
<accession>A0ABX4MH12</accession>
<keyword evidence="5" id="KW-0028">Amino-acid biosynthesis</keyword>
<name>A0ABX4MH12_9HYPH</name>
<keyword evidence="11" id="KW-1185">Reference proteome</keyword>
<dbReference type="InterPro" id="IPR008179">
    <property type="entry name" value="HisE"/>
</dbReference>
<keyword evidence="8" id="KW-0067">ATP-binding</keyword>
<evidence type="ECO:0000256" key="1">
    <source>
        <dbReference type="ARBA" id="ARBA00001460"/>
    </source>
</evidence>
<dbReference type="SUPFAM" id="SSF101386">
    <property type="entry name" value="all-alpha NTP pyrophosphatases"/>
    <property type="match status" value="1"/>
</dbReference>
<dbReference type="NCBIfam" id="TIGR03188">
    <property type="entry name" value="histidine_hisI"/>
    <property type="match status" value="1"/>
</dbReference>
<organism evidence="10 11">
    <name type="scientific">Candidatus Hodgkinia cicadicola</name>
    <dbReference type="NCBI Taxonomy" id="573658"/>
    <lineage>
        <taxon>Bacteria</taxon>
        <taxon>Pseudomonadati</taxon>
        <taxon>Pseudomonadota</taxon>
        <taxon>Alphaproteobacteria</taxon>
        <taxon>Hyphomicrobiales</taxon>
        <taxon>Candidatus Hodgkinia</taxon>
    </lineage>
</organism>
<evidence type="ECO:0000313" key="10">
    <source>
        <dbReference type="EMBL" id="PIM96035.1"/>
    </source>
</evidence>
<sequence>MDNVFAGGMRSWNCWNLYELIDLVSIKSQIISDQNSWTTKMVVAGPKLILKKIGEEQTELFLALNYETNREVVMESVDLIFHVVLLARRIGLNLNNIMRLIGYVNTKTSTQHPIKRPNLLRVNKPNYGMNYPLLIHNIRRIKQCNVLFDRLNSSILNLFMVVVGLGTNGCRYHDVLNMLFFDVLRNIITLICNRNIKYSEVVNEVINRTR</sequence>
<evidence type="ECO:0000256" key="9">
    <source>
        <dbReference type="ARBA" id="ARBA00023102"/>
    </source>
</evidence>
<keyword evidence="9" id="KW-0368">Histidine biosynthesis</keyword>
<keyword evidence="7" id="KW-0378">Hydrolase</keyword>
<evidence type="ECO:0000256" key="2">
    <source>
        <dbReference type="ARBA" id="ARBA00005204"/>
    </source>
</evidence>
<dbReference type="Pfam" id="PF01503">
    <property type="entry name" value="PRA-PH"/>
    <property type="match status" value="1"/>
</dbReference>
<dbReference type="CDD" id="cd11534">
    <property type="entry name" value="NTP-PPase_HisIE_like"/>
    <property type="match status" value="1"/>
</dbReference>
<evidence type="ECO:0000256" key="8">
    <source>
        <dbReference type="ARBA" id="ARBA00022840"/>
    </source>
</evidence>
<evidence type="ECO:0000256" key="3">
    <source>
        <dbReference type="ARBA" id="ARBA00009392"/>
    </source>
</evidence>
<evidence type="ECO:0000256" key="4">
    <source>
        <dbReference type="ARBA" id="ARBA00012414"/>
    </source>
</evidence>
<dbReference type="PANTHER" id="PTHR42945">
    <property type="entry name" value="HISTIDINE BIOSYNTHESIS BIFUNCTIONAL PROTEIN"/>
    <property type="match status" value="1"/>
</dbReference>
<comment type="caution">
    <text evidence="10">The sequence shown here is derived from an EMBL/GenBank/DDBJ whole genome shotgun (WGS) entry which is preliminary data.</text>
</comment>
<evidence type="ECO:0000256" key="7">
    <source>
        <dbReference type="ARBA" id="ARBA00022801"/>
    </source>
</evidence>
<dbReference type="InterPro" id="IPR021130">
    <property type="entry name" value="PRib-ATP_PPHydrolase-like"/>
</dbReference>
<evidence type="ECO:0000313" key="11">
    <source>
        <dbReference type="Proteomes" id="UP000230981"/>
    </source>
</evidence>
<comment type="catalytic activity">
    <reaction evidence="1">
        <text>1-(5-phospho-beta-D-ribosyl)-ATP + H2O = 1-(5-phospho-beta-D-ribosyl)-5'-AMP + diphosphate + H(+)</text>
        <dbReference type="Rhea" id="RHEA:22828"/>
        <dbReference type="ChEBI" id="CHEBI:15377"/>
        <dbReference type="ChEBI" id="CHEBI:15378"/>
        <dbReference type="ChEBI" id="CHEBI:33019"/>
        <dbReference type="ChEBI" id="CHEBI:59457"/>
        <dbReference type="ChEBI" id="CHEBI:73183"/>
        <dbReference type="EC" id="3.6.1.31"/>
    </reaction>
</comment>
<reference evidence="10" key="1">
    <citation type="submission" date="2017-09" db="EMBL/GenBank/DDBJ databases">
        <authorList>
            <person name="Campbell M.A."/>
            <person name="Lukasik P."/>
            <person name="Simon C."/>
            <person name="McCutcheon J.P."/>
        </authorList>
    </citation>
    <scope>NUCLEOTIDE SEQUENCE [LARGE SCALE GENOMIC DNA]</scope>
    <source>
        <strain evidence="10">MAGTDC</strain>
    </source>
</reference>
<evidence type="ECO:0000256" key="6">
    <source>
        <dbReference type="ARBA" id="ARBA00022741"/>
    </source>
</evidence>
<dbReference type="PANTHER" id="PTHR42945:SF1">
    <property type="entry name" value="HISTIDINE BIOSYNTHESIS BIFUNCTIONAL PROTEIN HIS7"/>
    <property type="match status" value="1"/>
</dbReference>
<dbReference type="EC" id="3.6.1.31" evidence="4"/>
<keyword evidence="6" id="KW-0547">Nucleotide-binding</keyword>
<dbReference type="Proteomes" id="UP000230981">
    <property type="component" value="Unassembled WGS sequence"/>
</dbReference>
<dbReference type="EMBL" id="NXGO01000005">
    <property type="protein sequence ID" value="PIM96035.1"/>
    <property type="molecule type" value="Genomic_DNA"/>
</dbReference>
<comment type="similarity">
    <text evidence="3">Belongs to the PRA-PH family.</text>
</comment>